<dbReference type="STRING" id="1874317.BKP64_06125"/>
<dbReference type="PANTHER" id="PTHR43483:SF3">
    <property type="entry name" value="MEMBRANE TRANSPORTER PROTEIN HI_0806-RELATED"/>
    <property type="match status" value="1"/>
</dbReference>
<feature type="transmembrane region" description="Helical" evidence="6">
    <location>
        <begin position="186"/>
        <end position="210"/>
    </location>
</feature>
<evidence type="ECO:0000256" key="6">
    <source>
        <dbReference type="RuleBase" id="RU363041"/>
    </source>
</evidence>
<organism evidence="7 8">
    <name type="scientific">Marinobacter salinus</name>
    <dbReference type="NCBI Taxonomy" id="1874317"/>
    <lineage>
        <taxon>Bacteria</taxon>
        <taxon>Pseudomonadati</taxon>
        <taxon>Pseudomonadota</taxon>
        <taxon>Gammaproteobacteria</taxon>
        <taxon>Pseudomonadales</taxon>
        <taxon>Marinobacteraceae</taxon>
        <taxon>Marinobacter</taxon>
    </lineage>
</organism>
<keyword evidence="3 6" id="KW-0812">Transmembrane</keyword>
<dbReference type="KEGG" id="msq:BKP64_06125"/>
<evidence type="ECO:0000256" key="3">
    <source>
        <dbReference type="ARBA" id="ARBA00022692"/>
    </source>
</evidence>
<keyword evidence="6" id="KW-1003">Cell membrane</keyword>
<accession>A0A1D9GJG6</accession>
<feature type="transmembrane region" description="Helical" evidence="6">
    <location>
        <begin position="96"/>
        <end position="114"/>
    </location>
</feature>
<dbReference type="OrthoDB" id="457670at2"/>
<dbReference type="EMBL" id="CP017715">
    <property type="protein sequence ID" value="AOY87782.1"/>
    <property type="molecule type" value="Genomic_DNA"/>
</dbReference>
<evidence type="ECO:0000313" key="8">
    <source>
        <dbReference type="Proteomes" id="UP000177445"/>
    </source>
</evidence>
<sequence length="278" mass="28370">MDFFADYSATWLAGLALSLMVTGIIAGLMAGLLGVGGGIVIVPVLYHLFTFLGIDEAVRMHVAVGTSLATIIPTSIISSRSHFKRGSLDPHILKKLVPGVIIGVGIGAIASGVLDGQVLTAVFAVIALLVALNMAFKKDGFSVSDGLPGPMGSGLLGTFIGGTSTLMGIGGGTLSVPILSAMRVPMINAVGTGAALGFVISVPGAIAFLINGMGVEARPPLTLGYVNLIGLALIVPATMLMAPIGARVAHAINAKLLKQLFALFLFITSLRMFYGLVS</sequence>
<evidence type="ECO:0000256" key="4">
    <source>
        <dbReference type="ARBA" id="ARBA00022989"/>
    </source>
</evidence>
<name>A0A1D9GJG6_9GAMM</name>
<dbReference type="InterPro" id="IPR002781">
    <property type="entry name" value="TM_pro_TauE-like"/>
</dbReference>
<dbReference type="AlphaFoldDB" id="A0A1D9GJG6"/>
<gene>
    <name evidence="7" type="ORF">BKP64_06125</name>
</gene>
<proteinExistence type="inferred from homology"/>
<dbReference type="RefSeq" id="WP_070967349.1">
    <property type="nucleotide sequence ID" value="NZ_CP017715.1"/>
</dbReference>
<feature type="transmembrane region" description="Helical" evidence="6">
    <location>
        <begin position="12"/>
        <end position="45"/>
    </location>
</feature>
<feature type="transmembrane region" description="Helical" evidence="6">
    <location>
        <begin position="222"/>
        <end position="244"/>
    </location>
</feature>
<evidence type="ECO:0000256" key="2">
    <source>
        <dbReference type="ARBA" id="ARBA00009142"/>
    </source>
</evidence>
<evidence type="ECO:0000313" key="7">
    <source>
        <dbReference type="EMBL" id="AOY87782.1"/>
    </source>
</evidence>
<keyword evidence="4 6" id="KW-1133">Transmembrane helix</keyword>
<dbReference type="GO" id="GO:0005886">
    <property type="term" value="C:plasma membrane"/>
    <property type="evidence" value="ECO:0007669"/>
    <property type="project" value="UniProtKB-SubCell"/>
</dbReference>
<comment type="similarity">
    <text evidence="2 6">Belongs to the 4-toluene sulfonate uptake permease (TSUP) (TC 2.A.102) family.</text>
</comment>
<dbReference type="PANTHER" id="PTHR43483">
    <property type="entry name" value="MEMBRANE TRANSPORTER PROTEIN HI_0806-RELATED"/>
    <property type="match status" value="1"/>
</dbReference>
<reference evidence="7 8" key="1">
    <citation type="submission" date="2016-10" db="EMBL/GenBank/DDBJ databases">
        <title>Marinobacter salinus sp. nov., a moderately halophilic bacterium isolated from a tidal flat environment.</title>
        <authorList>
            <person name="Park S.-J."/>
        </authorList>
    </citation>
    <scope>NUCLEOTIDE SEQUENCE [LARGE SCALE GENOMIC DNA]</scope>
    <source>
        <strain evidence="7 8">Hb8</strain>
    </source>
</reference>
<dbReference type="Proteomes" id="UP000177445">
    <property type="component" value="Chromosome"/>
</dbReference>
<feature type="transmembrane region" description="Helical" evidence="6">
    <location>
        <begin position="156"/>
        <end position="179"/>
    </location>
</feature>
<dbReference type="Pfam" id="PF01925">
    <property type="entry name" value="TauE"/>
    <property type="match status" value="1"/>
</dbReference>
<keyword evidence="8" id="KW-1185">Reference proteome</keyword>
<evidence type="ECO:0000256" key="5">
    <source>
        <dbReference type="ARBA" id="ARBA00023136"/>
    </source>
</evidence>
<keyword evidence="5 6" id="KW-0472">Membrane</keyword>
<feature type="transmembrane region" description="Helical" evidence="6">
    <location>
        <begin position="119"/>
        <end position="136"/>
    </location>
</feature>
<feature type="transmembrane region" description="Helical" evidence="6">
    <location>
        <begin position="256"/>
        <end position="277"/>
    </location>
</feature>
<comment type="subcellular location">
    <subcellularLocation>
        <location evidence="6">Cell membrane</location>
        <topology evidence="6">Multi-pass membrane protein</topology>
    </subcellularLocation>
    <subcellularLocation>
        <location evidence="1">Membrane</location>
        <topology evidence="1">Multi-pass membrane protein</topology>
    </subcellularLocation>
</comment>
<evidence type="ECO:0000256" key="1">
    <source>
        <dbReference type="ARBA" id="ARBA00004141"/>
    </source>
</evidence>
<feature type="transmembrane region" description="Helical" evidence="6">
    <location>
        <begin position="57"/>
        <end position="76"/>
    </location>
</feature>
<protein>
    <recommendedName>
        <fullName evidence="6">Probable membrane transporter protein</fullName>
    </recommendedName>
</protein>